<dbReference type="GO" id="GO:0005524">
    <property type="term" value="F:ATP binding"/>
    <property type="evidence" value="ECO:0007669"/>
    <property type="project" value="InterPro"/>
</dbReference>
<evidence type="ECO:0000256" key="1">
    <source>
        <dbReference type="ARBA" id="ARBA00006975"/>
    </source>
</evidence>
<sequence>MKIRPLGDNILVQQKNADEVTSFGLVLPEKDDKKPEGDVIAVGPGKLLEDGNRSKMDVKVGDHVLLKSWGGDKVEIEGKEYKIVSQDEILAVVE</sequence>
<dbReference type="Gene3D" id="2.30.33.40">
    <property type="entry name" value="GroES chaperonin"/>
    <property type="match status" value="1"/>
</dbReference>
<dbReference type="AlphaFoldDB" id="A0A1F6NAZ3"/>
<evidence type="ECO:0000256" key="2">
    <source>
        <dbReference type="ARBA" id="ARBA00023186"/>
    </source>
</evidence>
<accession>A0A1F6NAZ3</accession>
<comment type="similarity">
    <text evidence="1 3 4">Belongs to the GroES chaperonin family.</text>
</comment>
<dbReference type="SMART" id="SM00883">
    <property type="entry name" value="Cpn10"/>
    <property type="match status" value="1"/>
</dbReference>
<dbReference type="CDD" id="cd00320">
    <property type="entry name" value="cpn10"/>
    <property type="match status" value="1"/>
</dbReference>
<evidence type="ECO:0000313" key="6">
    <source>
        <dbReference type="Proteomes" id="UP000178726"/>
    </source>
</evidence>
<dbReference type="GO" id="GO:0044183">
    <property type="term" value="F:protein folding chaperone"/>
    <property type="evidence" value="ECO:0007669"/>
    <property type="project" value="InterPro"/>
</dbReference>
<evidence type="ECO:0000313" key="5">
    <source>
        <dbReference type="EMBL" id="OGH80883.1"/>
    </source>
</evidence>
<comment type="function">
    <text evidence="3 4">Together with the chaperonin GroEL, plays an essential role in assisting protein folding. The GroEL-GroES system forms a nano-cage that allows encapsulation of the non-native substrate proteins and provides a physical environment optimized to promote and accelerate protein folding. GroES binds to the apical surface of the GroEL ring, thereby capping the opening of the GroEL channel.</text>
</comment>
<keyword evidence="3" id="KW-0963">Cytoplasm</keyword>
<dbReference type="SUPFAM" id="SSF50129">
    <property type="entry name" value="GroES-like"/>
    <property type="match status" value="1"/>
</dbReference>
<dbReference type="EMBL" id="MFQK01000020">
    <property type="protein sequence ID" value="OGH80883.1"/>
    <property type="molecule type" value="Genomic_DNA"/>
</dbReference>
<organism evidence="5 6">
    <name type="scientific">Candidatus Magasanikbacteria bacterium RIFCSPLOWO2_02_FULL_44_11</name>
    <dbReference type="NCBI Taxonomy" id="1798689"/>
    <lineage>
        <taxon>Bacteria</taxon>
        <taxon>Candidatus Magasanikiibacteriota</taxon>
    </lineage>
</organism>
<dbReference type="InterPro" id="IPR020818">
    <property type="entry name" value="Chaperonin_GroES"/>
</dbReference>
<dbReference type="HAMAP" id="MF_00580">
    <property type="entry name" value="CH10"/>
    <property type="match status" value="1"/>
</dbReference>
<comment type="subunit">
    <text evidence="3">Heptamer of 7 subunits arranged in a ring. Interacts with the chaperonin GroEL.</text>
</comment>
<dbReference type="STRING" id="1798689.A3I29_02290"/>
<dbReference type="InterPro" id="IPR037124">
    <property type="entry name" value="Chaperonin_GroES_sf"/>
</dbReference>
<keyword evidence="2 3" id="KW-0143">Chaperone</keyword>
<dbReference type="PANTHER" id="PTHR10772:SF58">
    <property type="entry name" value="CO-CHAPERONIN GROES"/>
    <property type="match status" value="1"/>
</dbReference>
<comment type="subcellular location">
    <subcellularLocation>
        <location evidence="3">Cytoplasm</location>
    </subcellularLocation>
</comment>
<dbReference type="GO" id="GO:0046872">
    <property type="term" value="F:metal ion binding"/>
    <property type="evidence" value="ECO:0007669"/>
    <property type="project" value="TreeGrafter"/>
</dbReference>
<dbReference type="GO" id="GO:0051082">
    <property type="term" value="F:unfolded protein binding"/>
    <property type="evidence" value="ECO:0007669"/>
    <property type="project" value="TreeGrafter"/>
</dbReference>
<gene>
    <name evidence="3" type="primary">groES</name>
    <name evidence="3" type="synonym">groS</name>
    <name evidence="5" type="ORF">A3I29_02290</name>
</gene>
<dbReference type="GO" id="GO:0005737">
    <property type="term" value="C:cytoplasm"/>
    <property type="evidence" value="ECO:0007669"/>
    <property type="project" value="UniProtKB-SubCell"/>
</dbReference>
<dbReference type="PANTHER" id="PTHR10772">
    <property type="entry name" value="10 KDA HEAT SHOCK PROTEIN"/>
    <property type="match status" value="1"/>
</dbReference>
<name>A0A1F6NAZ3_9BACT</name>
<dbReference type="InterPro" id="IPR011032">
    <property type="entry name" value="GroES-like_sf"/>
</dbReference>
<dbReference type="Proteomes" id="UP000178726">
    <property type="component" value="Unassembled WGS sequence"/>
</dbReference>
<dbReference type="PRINTS" id="PR00297">
    <property type="entry name" value="CHAPERONIN10"/>
</dbReference>
<comment type="caution">
    <text evidence="5">The sequence shown here is derived from an EMBL/GenBank/DDBJ whole genome shotgun (WGS) entry which is preliminary data.</text>
</comment>
<dbReference type="FunFam" id="2.30.33.40:FF:000001">
    <property type="entry name" value="10 kDa chaperonin"/>
    <property type="match status" value="1"/>
</dbReference>
<dbReference type="Pfam" id="PF00166">
    <property type="entry name" value="Cpn10"/>
    <property type="match status" value="1"/>
</dbReference>
<reference evidence="5 6" key="1">
    <citation type="journal article" date="2016" name="Nat. Commun.">
        <title>Thousands of microbial genomes shed light on interconnected biogeochemical processes in an aquifer system.</title>
        <authorList>
            <person name="Anantharaman K."/>
            <person name="Brown C.T."/>
            <person name="Hug L.A."/>
            <person name="Sharon I."/>
            <person name="Castelle C.J."/>
            <person name="Probst A.J."/>
            <person name="Thomas B.C."/>
            <person name="Singh A."/>
            <person name="Wilkins M.J."/>
            <person name="Karaoz U."/>
            <person name="Brodie E.L."/>
            <person name="Williams K.H."/>
            <person name="Hubbard S.S."/>
            <person name="Banfield J.F."/>
        </authorList>
    </citation>
    <scope>NUCLEOTIDE SEQUENCE [LARGE SCALE GENOMIC DNA]</scope>
</reference>
<evidence type="ECO:0000256" key="4">
    <source>
        <dbReference type="RuleBase" id="RU000535"/>
    </source>
</evidence>
<protein>
    <recommendedName>
        <fullName evidence="3">Co-chaperonin GroES</fullName>
    </recommendedName>
    <alternativeName>
        <fullName evidence="3">10 kDa chaperonin</fullName>
    </alternativeName>
    <alternativeName>
        <fullName evidence="3">Chaperonin-10</fullName>
        <shortName evidence="3">Cpn10</shortName>
    </alternativeName>
</protein>
<evidence type="ECO:0000256" key="3">
    <source>
        <dbReference type="HAMAP-Rule" id="MF_00580"/>
    </source>
</evidence>
<dbReference type="GO" id="GO:0051087">
    <property type="term" value="F:protein-folding chaperone binding"/>
    <property type="evidence" value="ECO:0007669"/>
    <property type="project" value="TreeGrafter"/>
</dbReference>
<proteinExistence type="inferred from homology"/>